<keyword evidence="10" id="KW-1185">Reference proteome</keyword>
<evidence type="ECO:0000256" key="1">
    <source>
        <dbReference type="ARBA" id="ARBA00004141"/>
    </source>
</evidence>
<protein>
    <submittedName>
        <fullName evidence="9">Cytochrome C biogenesis protein</fullName>
    </submittedName>
</protein>
<evidence type="ECO:0000256" key="4">
    <source>
        <dbReference type="ARBA" id="ARBA00022748"/>
    </source>
</evidence>
<feature type="transmembrane region" description="Helical" evidence="7">
    <location>
        <begin position="63"/>
        <end position="85"/>
    </location>
</feature>
<evidence type="ECO:0000256" key="5">
    <source>
        <dbReference type="ARBA" id="ARBA00022989"/>
    </source>
</evidence>
<keyword evidence="3 7" id="KW-0812">Transmembrane</keyword>
<dbReference type="OrthoDB" id="9803065at2"/>
<evidence type="ECO:0000256" key="2">
    <source>
        <dbReference type="ARBA" id="ARBA00006143"/>
    </source>
</evidence>
<dbReference type="Pfam" id="PF02683">
    <property type="entry name" value="DsbD_TM"/>
    <property type="match status" value="1"/>
</dbReference>
<keyword evidence="6 7" id="KW-0472">Membrane</keyword>
<evidence type="ECO:0000256" key="7">
    <source>
        <dbReference type="SAM" id="Phobius"/>
    </source>
</evidence>
<gene>
    <name evidence="9" type="ORF">CQA58_04345</name>
</gene>
<feature type="transmembrane region" description="Helical" evidence="7">
    <location>
        <begin position="170"/>
        <end position="194"/>
    </location>
</feature>
<dbReference type="Proteomes" id="UP000257045">
    <property type="component" value="Unassembled WGS sequence"/>
</dbReference>
<feature type="transmembrane region" description="Helical" evidence="7">
    <location>
        <begin position="17"/>
        <end position="43"/>
    </location>
</feature>
<keyword evidence="5 7" id="KW-1133">Transmembrane helix</keyword>
<comment type="caution">
    <text evidence="9">The sequence shown here is derived from an EMBL/GenBank/DDBJ whole genome shotgun (WGS) entry which is preliminary data.</text>
</comment>
<reference evidence="9 10" key="1">
    <citation type="submission" date="2018-04" db="EMBL/GenBank/DDBJ databases">
        <title>Novel Campyloabacter and Helicobacter Species and Strains.</title>
        <authorList>
            <person name="Mannion A.J."/>
            <person name="Shen Z."/>
            <person name="Fox J.G."/>
        </authorList>
    </citation>
    <scope>NUCLEOTIDE SEQUENCE [LARGE SCALE GENOMIC DNA]</scope>
    <source>
        <strain evidence="9 10">MIT 04-9366</strain>
    </source>
</reference>
<name>A0A3D8J1W8_9HELI</name>
<evidence type="ECO:0000256" key="6">
    <source>
        <dbReference type="ARBA" id="ARBA00023136"/>
    </source>
</evidence>
<evidence type="ECO:0000313" key="10">
    <source>
        <dbReference type="Proteomes" id="UP000257045"/>
    </source>
</evidence>
<accession>A0A3D8J1W8</accession>
<comment type="similarity">
    <text evidence="2">Belongs to the DsbD family.</text>
</comment>
<dbReference type="PANTHER" id="PTHR31272">
    <property type="entry name" value="CYTOCHROME C-TYPE BIOGENESIS PROTEIN HI_1454-RELATED"/>
    <property type="match status" value="1"/>
</dbReference>
<evidence type="ECO:0000259" key="8">
    <source>
        <dbReference type="Pfam" id="PF02683"/>
    </source>
</evidence>
<feature type="transmembrane region" description="Helical" evidence="7">
    <location>
        <begin position="97"/>
        <end position="117"/>
    </location>
</feature>
<dbReference type="GO" id="GO:0016020">
    <property type="term" value="C:membrane"/>
    <property type="evidence" value="ECO:0007669"/>
    <property type="project" value="UniProtKB-SubCell"/>
</dbReference>
<organism evidence="9 10">
    <name type="scientific">Helicobacter brantae</name>
    <dbReference type="NCBI Taxonomy" id="375927"/>
    <lineage>
        <taxon>Bacteria</taxon>
        <taxon>Pseudomonadati</taxon>
        <taxon>Campylobacterota</taxon>
        <taxon>Epsilonproteobacteria</taxon>
        <taxon>Campylobacterales</taxon>
        <taxon>Helicobacteraceae</taxon>
        <taxon>Helicobacter</taxon>
    </lineage>
</organism>
<evidence type="ECO:0000256" key="3">
    <source>
        <dbReference type="ARBA" id="ARBA00022692"/>
    </source>
</evidence>
<dbReference type="AlphaFoldDB" id="A0A3D8J1W8"/>
<keyword evidence="4" id="KW-0201">Cytochrome c-type biogenesis</keyword>
<dbReference type="PANTHER" id="PTHR31272:SF4">
    <property type="entry name" value="CYTOCHROME C-TYPE BIOGENESIS PROTEIN HI_1454-RELATED"/>
    <property type="match status" value="1"/>
</dbReference>
<evidence type="ECO:0000313" key="9">
    <source>
        <dbReference type="EMBL" id="RDU70761.1"/>
    </source>
</evidence>
<dbReference type="RefSeq" id="WP_115569506.1">
    <property type="nucleotide sequence ID" value="NZ_NXLV01000006.1"/>
</dbReference>
<sequence length="239" mass="26009">MNIDENLLVNLYTNAPFIASFLAGILTFLSPCILPLLPAYFSYISGLSIQELKEKQNTLSSKVLLGCILFILGFCSVFILLGIFVNTALGKIFSLPLASYIAGAVIILFGLHFLGVFKIKFLYSTKRFEFKGSSFLSPFLLGVSFSLGWSPCVGPILSSILALSTFQQSYSLALILVYCLGLAIPFLLLSLFVSSGLKFLKSFSKYLRIIEIISGILLILIGLAIAFGKVGEISNLLSN</sequence>
<feature type="transmembrane region" description="Helical" evidence="7">
    <location>
        <begin position="138"/>
        <end position="164"/>
    </location>
</feature>
<feature type="domain" description="Cytochrome C biogenesis protein transmembrane" evidence="8">
    <location>
        <begin position="19"/>
        <end position="224"/>
    </location>
</feature>
<dbReference type="GO" id="GO:0017004">
    <property type="term" value="P:cytochrome complex assembly"/>
    <property type="evidence" value="ECO:0007669"/>
    <property type="project" value="UniProtKB-KW"/>
</dbReference>
<dbReference type="InterPro" id="IPR003834">
    <property type="entry name" value="Cyt_c_assmbl_TM_dom"/>
</dbReference>
<dbReference type="EMBL" id="NXLV01000006">
    <property type="protein sequence ID" value="RDU70761.1"/>
    <property type="molecule type" value="Genomic_DNA"/>
</dbReference>
<dbReference type="InterPro" id="IPR051790">
    <property type="entry name" value="Cytochrome_c-biogenesis_DsbD"/>
</dbReference>
<comment type="subcellular location">
    <subcellularLocation>
        <location evidence="1">Membrane</location>
        <topology evidence="1">Multi-pass membrane protein</topology>
    </subcellularLocation>
</comment>
<proteinExistence type="inferred from homology"/>
<feature type="transmembrane region" description="Helical" evidence="7">
    <location>
        <begin position="206"/>
        <end position="227"/>
    </location>
</feature>